<dbReference type="HOGENOM" id="CLU_1939530_0_0_1"/>
<sequence>MPAATQLARTSQSPHWQWPAYYAQVDWPVTIGNEMLGAPPMASRREYNWVALPAIQANEHSKRKRESEKAPMLRWAEAQLHYTDHIQITPIDNTYRSRAETRKCSNSVFDFRIILQARITSTRTLVHHLF</sequence>
<proteinExistence type="predicted"/>
<name>A0A093VEK7_TALMA</name>
<organism evidence="1">
    <name type="scientific">Talaromyces marneffei PM1</name>
    <dbReference type="NCBI Taxonomy" id="1077442"/>
    <lineage>
        <taxon>Eukaryota</taxon>
        <taxon>Fungi</taxon>
        <taxon>Dikarya</taxon>
        <taxon>Ascomycota</taxon>
        <taxon>Pezizomycotina</taxon>
        <taxon>Eurotiomycetes</taxon>
        <taxon>Eurotiomycetidae</taxon>
        <taxon>Eurotiales</taxon>
        <taxon>Trichocomaceae</taxon>
        <taxon>Talaromyces</taxon>
        <taxon>Talaromyces sect. Talaromyces</taxon>
    </lineage>
</organism>
<accession>A0A093VEK7</accession>
<evidence type="ECO:0000313" key="1">
    <source>
        <dbReference type="EMBL" id="KFX50610.1"/>
    </source>
</evidence>
<protein>
    <submittedName>
        <fullName evidence="1">Uncharacterized protein</fullName>
    </submittedName>
</protein>
<dbReference type="AlphaFoldDB" id="A0A093VEK7"/>
<dbReference type="EMBL" id="JPOX01000007">
    <property type="protein sequence ID" value="KFX50610.1"/>
    <property type="molecule type" value="Genomic_DNA"/>
</dbReference>
<comment type="caution">
    <text evidence="1">The sequence shown here is derived from an EMBL/GenBank/DDBJ whole genome shotgun (WGS) entry which is preliminary data.</text>
</comment>
<gene>
    <name evidence="1" type="ORF">GQ26_0072780</name>
</gene>
<reference evidence="1" key="1">
    <citation type="journal article" date="2014" name="PLoS Genet.">
        <title>Signature Gene Expression Reveals Novel Clues to the Molecular Mechanisms of Dimorphic Transition in Penicillium marneffei.</title>
        <authorList>
            <person name="Yang E."/>
            <person name="Wang G."/>
            <person name="Cai J."/>
            <person name="Woo P.C."/>
            <person name="Lau S.K."/>
            <person name="Yuen K.-Y."/>
            <person name="Chow W.-N."/>
            <person name="Lin X."/>
        </authorList>
    </citation>
    <scope>NUCLEOTIDE SEQUENCE [LARGE SCALE GENOMIC DNA]</scope>
    <source>
        <strain evidence="1">PM1</strain>
    </source>
</reference>